<dbReference type="Proteomes" id="UP000267164">
    <property type="component" value="Chromosome"/>
</dbReference>
<evidence type="ECO:0000313" key="2">
    <source>
        <dbReference type="Proteomes" id="UP000267164"/>
    </source>
</evidence>
<dbReference type="InterPro" id="IPR045423">
    <property type="entry name" value="DUF6510"/>
</dbReference>
<gene>
    <name evidence="1" type="ORF">D7D52_33015</name>
</gene>
<dbReference type="AlphaFoldDB" id="A0A386ZIV3"/>
<dbReference type="KEGG" id="nyu:D7D52_33015"/>
<evidence type="ECO:0000313" key="1">
    <source>
        <dbReference type="EMBL" id="AYF77842.1"/>
    </source>
</evidence>
<proteinExistence type="predicted"/>
<accession>A0A386ZIV3</accession>
<reference evidence="1 2" key="1">
    <citation type="submission" date="2018-09" db="EMBL/GenBank/DDBJ databases">
        <title>Nocardia yunnanensis sp. nov., an actinomycete isolated from a soil sample.</title>
        <authorList>
            <person name="Zhang J."/>
        </authorList>
    </citation>
    <scope>NUCLEOTIDE SEQUENCE [LARGE SCALE GENOMIC DNA]</scope>
    <source>
        <strain evidence="1 2">CFHS0054</strain>
    </source>
</reference>
<sequence>MSTPYTYAAATPGDHYLDGNALAGLLSQFLPGDPTLHECRCPACGSTEPLARALVYLNCPGTVIRCCHCTAVILQLTTTPTATYLTFPAHTTLRLPPDR</sequence>
<keyword evidence="2" id="KW-1185">Reference proteome</keyword>
<dbReference type="OrthoDB" id="165401at2"/>
<organism evidence="1 2">
    <name type="scientific">Nocardia yunnanensis</name>
    <dbReference type="NCBI Taxonomy" id="2382165"/>
    <lineage>
        <taxon>Bacteria</taxon>
        <taxon>Bacillati</taxon>
        <taxon>Actinomycetota</taxon>
        <taxon>Actinomycetes</taxon>
        <taxon>Mycobacteriales</taxon>
        <taxon>Nocardiaceae</taxon>
        <taxon>Nocardia</taxon>
    </lineage>
</organism>
<dbReference type="Pfam" id="PF20120">
    <property type="entry name" value="DUF6510"/>
    <property type="match status" value="1"/>
</dbReference>
<name>A0A386ZIV3_9NOCA</name>
<dbReference type="RefSeq" id="WP_120742708.1">
    <property type="nucleotide sequence ID" value="NZ_CP032568.1"/>
</dbReference>
<protein>
    <submittedName>
        <fullName evidence="1">Uncharacterized protein</fullName>
    </submittedName>
</protein>
<dbReference type="EMBL" id="CP032568">
    <property type="protein sequence ID" value="AYF77842.1"/>
    <property type="molecule type" value="Genomic_DNA"/>
</dbReference>